<feature type="coiled-coil region" evidence="1">
    <location>
        <begin position="109"/>
        <end position="143"/>
    </location>
</feature>
<dbReference type="EMBL" id="BFEA01000234">
    <property type="protein sequence ID" value="GBG75932.1"/>
    <property type="molecule type" value="Genomic_DNA"/>
</dbReference>
<comment type="caution">
    <text evidence="3">The sequence shown here is derived from an EMBL/GenBank/DDBJ whole genome shotgun (WGS) entry which is preliminary data.</text>
</comment>
<gene>
    <name evidence="3" type="ORF">CBR_g21174</name>
</gene>
<protein>
    <submittedName>
        <fullName evidence="3">Uncharacterized protein</fullName>
    </submittedName>
</protein>
<evidence type="ECO:0000256" key="1">
    <source>
        <dbReference type="SAM" id="Coils"/>
    </source>
</evidence>
<keyword evidence="4" id="KW-1185">Reference proteome</keyword>
<dbReference type="AlphaFoldDB" id="A0A388L119"/>
<sequence length="275" mass="30918">MIAVCKFVLGKKVDIPDNDESDVGKLRRELEELKASYARGQKESAIDVLWKEKEALQMGRAQCNEDDRLRREIDELHSRHEQRRAGDGSDKIAALRLWVQEMEKVRTVLEEKGTALSSLKAENSNLKKDLQNLKGAIDEIKGADKRSSDAVAETCSPTEPAKGKQRMVPIGDAVYTPNDFEALMKLHKEALADKEASDLVVQALKERMARMGAQLYSKQCTGARRSSVQKTNLRNLRPTLSAMQIDEDDFDGKDVPEEQQKTKPINEVVDNPEDI</sequence>
<accession>A0A388L119</accession>
<dbReference type="Proteomes" id="UP000265515">
    <property type="component" value="Unassembled WGS sequence"/>
</dbReference>
<name>A0A388L119_CHABU</name>
<evidence type="ECO:0000256" key="2">
    <source>
        <dbReference type="SAM" id="MobiDB-lite"/>
    </source>
</evidence>
<dbReference type="Gramene" id="GBG75932">
    <property type="protein sequence ID" value="GBG75932"/>
    <property type="gene ID" value="CBR_g21174"/>
</dbReference>
<feature type="region of interest" description="Disordered" evidence="2">
    <location>
        <begin position="240"/>
        <end position="275"/>
    </location>
</feature>
<evidence type="ECO:0000313" key="4">
    <source>
        <dbReference type="Proteomes" id="UP000265515"/>
    </source>
</evidence>
<keyword evidence="1" id="KW-0175">Coiled coil</keyword>
<evidence type="ECO:0000313" key="3">
    <source>
        <dbReference type="EMBL" id="GBG75932.1"/>
    </source>
</evidence>
<organism evidence="3 4">
    <name type="scientific">Chara braunii</name>
    <name type="common">Braun's stonewort</name>
    <dbReference type="NCBI Taxonomy" id="69332"/>
    <lineage>
        <taxon>Eukaryota</taxon>
        <taxon>Viridiplantae</taxon>
        <taxon>Streptophyta</taxon>
        <taxon>Charophyceae</taxon>
        <taxon>Charales</taxon>
        <taxon>Characeae</taxon>
        <taxon>Chara</taxon>
    </lineage>
</organism>
<feature type="region of interest" description="Disordered" evidence="2">
    <location>
        <begin position="146"/>
        <end position="165"/>
    </location>
</feature>
<proteinExistence type="predicted"/>
<feature type="compositionally biased region" description="Basic and acidic residues" evidence="2">
    <location>
        <begin position="252"/>
        <end position="261"/>
    </location>
</feature>
<reference evidence="3 4" key="1">
    <citation type="journal article" date="2018" name="Cell">
        <title>The Chara Genome: Secondary Complexity and Implications for Plant Terrestrialization.</title>
        <authorList>
            <person name="Nishiyama T."/>
            <person name="Sakayama H."/>
            <person name="Vries J.D."/>
            <person name="Buschmann H."/>
            <person name="Saint-Marcoux D."/>
            <person name="Ullrich K.K."/>
            <person name="Haas F.B."/>
            <person name="Vanderstraeten L."/>
            <person name="Becker D."/>
            <person name="Lang D."/>
            <person name="Vosolsobe S."/>
            <person name="Rombauts S."/>
            <person name="Wilhelmsson P.K.I."/>
            <person name="Janitza P."/>
            <person name="Kern R."/>
            <person name="Heyl A."/>
            <person name="Rumpler F."/>
            <person name="Villalobos L.I.A.C."/>
            <person name="Clay J.M."/>
            <person name="Skokan R."/>
            <person name="Toyoda A."/>
            <person name="Suzuki Y."/>
            <person name="Kagoshima H."/>
            <person name="Schijlen E."/>
            <person name="Tajeshwar N."/>
            <person name="Catarino B."/>
            <person name="Hetherington A.J."/>
            <person name="Saltykova A."/>
            <person name="Bonnot C."/>
            <person name="Breuninger H."/>
            <person name="Symeonidi A."/>
            <person name="Radhakrishnan G.V."/>
            <person name="Van Nieuwerburgh F."/>
            <person name="Deforce D."/>
            <person name="Chang C."/>
            <person name="Karol K.G."/>
            <person name="Hedrich R."/>
            <person name="Ulvskov P."/>
            <person name="Glockner G."/>
            <person name="Delwiche C.F."/>
            <person name="Petrasek J."/>
            <person name="Van de Peer Y."/>
            <person name="Friml J."/>
            <person name="Beilby M."/>
            <person name="Dolan L."/>
            <person name="Kohara Y."/>
            <person name="Sugano S."/>
            <person name="Fujiyama A."/>
            <person name="Delaux P.-M."/>
            <person name="Quint M."/>
            <person name="TheiBen G."/>
            <person name="Hagemann M."/>
            <person name="Harholt J."/>
            <person name="Dunand C."/>
            <person name="Zachgo S."/>
            <person name="Langdale J."/>
            <person name="Maumus F."/>
            <person name="Straeten D.V.D."/>
            <person name="Gould S.B."/>
            <person name="Rensing S.A."/>
        </authorList>
    </citation>
    <scope>NUCLEOTIDE SEQUENCE [LARGE SCALE GENOMIC DNA]</scope>
    <source>
        <strain evidence="3 4">S276</strain>
    </source>
</reference>